<dbReference type="AlphaFoldDB" id="A0A7W0HVD3"/>
<evidence type="ECO:0000313" key="4">
    <source>
        <dbReference type="Proteomes" id="UP000530928"/>
    </source>
</evidence>
<dbReference type="PANTHER" id="PTHR37042:SF4">
    <property type="entry name" value="OUTER MEMBRANE PROTEIN RV1973"/>
    <property type="match status" value="1"/>
</dbReference>
<evidence type="ECO:0000313" key="3">
    <source>
        <dbReference type="EMBL" id="MBA2897144.1"/>
    </source>
</evidence>
<gene>
    <name evidence="3" type="ORF">HNR30_008540</name>
</gene>
<name>A0A7W0HVD3_9ACTN</name>
<sequence length="159" mass="16848">MRWVIIAVLGLAVLGLGGSVAVMATDLSRMRAADAAGAEAVAAARAVTPDLLSYNYRTIEQDLARAGEHTTGELSKHYAELARTLVGQARADKKVQQAAVAGAAVERATPDRVDVLVFVNMGVAVGSEQQFSQNRARLTMVRTDSRWLVAELSTLVGKA</sequence>
<dbReference type="PANTHER" id="PTHR37042">
    <property type="entry name" value="OUTER MEMBRANE PROTEIN RV1973"/>
    <property type="match status" value="1"/>
</dbReference>
<keyword evidence="4" id="KW-1185">Reference proteome</keyword>
<dbReference type="Proteomes" id="UP000530928">
    <property type="component" value="Unassembled WGS sequence"/>
</dbReference>
<accession>A0A7W0HVD3</accession>
<evidence type="ECO:0000256" key="2">
    <source>
        <dbReference type="ARBA" id="ARBA00023136"/>
    </source>
</evidence>
<organism evidence="3 4">
    <name type="scientific">Nonomuraea soli</name>
    <dbReference type="NCBI Taxonomy" id="1032476"/>
    <lineage>
        <taxon>Bacteria</taxon>
        <taxon>Bacillati</taxon>
        <taxon>Actinomycetota</taxon>
        <taxon>Actinomycetes</taxon>
        <taxon>Streptosporangiales</taxon>
        <taxon>Streptosporangiaceae</taxon>
        <taxon>Nonomuraea</taxon>
    </lineage>
</organism>
<dbReference type="EMBL" id="JACDUR010000010">
    <property type="protein sequence ID" value="MBA2897144.1"/>
    <property type="molecule type" value="Genomic_DNA"/>
</dbReference>
<protein>
    <submittedName>
        <fullName evidence="3">Mce-associated membrane protein</fullName>
    </submittedName>
</protein>
<keyword evidence="2" id="KW-0472">Membrane</keyword>
<comment type="caution">
    <text evidence="3">The sequence shown here is derived from an EMBL/GenBank/DDBJ whole genome shotgun (WGS) entry which is preliminary data.</text>
</comment>
<dbReference type="RefSeq" id="WP_181615855.1">
    <property type="nucleotide sequence ID" value="NZ_BAABAM010000010.1"/>
</dbReference>
<proteinExistence type="predicted"/>
<reference evidence="3 4" key="1">
    <citation type="submission" date="2020-07" db="EMBL/GenBank/DDBJ databases">
        <title>Genomic Encyclopedia of Type Strains, Phase IV (KMG-IV): sequencing the most valuable type-strain genomes for metagenomic binning, comparative biology and taxonomic classification.</title>
        <authorList>
            <person name="Goeker M."/>
        </authorList>
    </citation>
    <scope>NUCLEOTIDE SEQUENCE [LARGE SCALE GENOMIC DNA]</scope>
    <source>
        <strain evidence="3 4">DSM 45533</strain>
    </source>
</reference>
<evidence type="ECO:0000256" key="1">
    <source>
        <dbReference type="ARBA" id="ARBA00004370"/>
    </source>
</evidence>
<dbReference type="GO" id="GO:0016020">
    <property type="term" value="C:membrane"/>
    <property type="evidence" value="ECO:0007669"/>
    <property type="project" value="UniProtKB-SubCell"/>
</dbReference>
<comment type="subcellular location">
    <subcellularLocation>
        <location evidence="1">Membrane</location>
    </subcellularLocation>
</comment>